<evidence type="ECO:0000313" key="3">
    <source>
        <dbReference type="Proteomes" id="UP001623348"/>
    </source>
</evidence>
<proteinExistence type="predicted"/>
<gene>
    <name evidence="2" type="ORF">GRJ2_003109300</name>
</gene>
<keyword evidence="1" id="KW-0472">Membrane</keyword>
<dbReference type="AlphaFoldDB" id="A0ABC9YBU0"/>
<protein>
    <submittedName>
        <fullName evidence="2">Uncharacterized protein</fullName>
    </submittedName>
</protein>
<evidence type="ECO:0000256" key="1">
    <source>
        <dbReference type="SAM" id="Phobius"/>
    </source>
</evidence>
<keyword evidence="3" id="KW-1185">Reference proteome</keyword>
<reference evidence="2 3" key="1">
    <citation type="submission" date="2024-06" db="EMBL/GenBank/DDBJ databases">
        <title>The draft genome of Grus japonensis, version 3.</title>
        <authorList>
            <person name="Nabeshima K."/>
            <person name="Suzuki S."/>
            <person name="Onuma M."/>
        </authorList>
    </citation>
    <scope>NUCLEOTIDE SEQUENCE [LARGE SCALE GENOMIC DNA]</scope>
    <source>
        <strain evidence="2 3">451A</strain>
    </source>
</reference>
<dbReference type="EMBL" id="BAAFJT010000081">
    <property type="protein sequence ID" value="GAB0206437.1"/>
    <property type="molecule type" value="Genomic_DNA"/>
</dbReference>
<organism evidence="2 3">
    <name type="scientific">Grus japonensis</name>
    <name type="common">Japanese crane</name>
    <name type="synonym">Red-crowned crane</name>
    <dbReference type="NCBI Taxonomy" id="30415"/>
    <lineage>
        <taxon>Eukaryota</taxon>
        <taxon>Metazoa</taxon>
        <taxon>Chordata</taxon>
        <taxon>Craniata</taxon>
        <taxon>Vertebrata</taxon>
        <taxon>Euteleostomi</taxon>
        <taxon>Archelosauria</taxon>
        <taxon>Archosauria</taxon>
        <taxon>Dinosauria</taxon>
        <taxon>Saurischia</taxon>
        <taxon>Theropoda</taxon>
        <taxon>Coelurosauria</taxon>
        <taxon>Aves</taxon>
        <taxon>Neognathae</taxon>
        <taxon>Neoaves</taxon>
        <taxon>Gruiformes</taxon>
        <taxon>Gruidae</taxon>
        <taxon>Grus</taxon>
    </lineage>
</organism>
<keyword evidence="1" id="KW-1133">Transmembrane helix</keyword>
<dbReference type="Proteomes" id="UP001623348">
    <property type="component" value="Unassembled WGS sequence"/>
</dbReference>
<comment type="caution">
    <text evidence="2">The sequence shown here is derived from an EMBL/GenBank/DDBJ whole genome shotgun (WGS) entry which is preliminary data.</text>
</comment>
<sequence>MKAWLQADKQENEVVPKGLGETGILCLFLVSLQLAASFALVAVVLYASWCDPELFYHLLSRVLSQENYTALAYALGKILPVASEGLLPF</sequence>
<keyword evidence="1" id="KW-0812">Transmembrane</keyword>
<evidence type="ECO:0000313" key="2">
    <source>
        <dbReference type="EMBL" id="GAB0206437.1"/>
    </source>
</evidence>
<accession>A0ABC9YBU0</accession>
<feature type="transmembrane region" description="Helical" evidence="1">
    <location>
        <begin position="24"/>
        <end position="49"/>
    </location>
</feature>
<name>A0ABC9YBU0_GRUJA</name>